<organism evidence="4 5">
    <name type="scientific">Terfezia boudieri ATCC MYA-4762</name>
    <dbReference type="NCBI Taxonomy" id="1051890"/>
    <lineage>
        <taxon>Eukaryota</taxon>
        <taxon>Fungi</taxon>
        <taxon>Dikarya</taxon>
        <taxon>Ascomycota</taxon>
        <taxon>Pezizomycotina</taxon>
        <taxon>Pezizomycetes</taxon>
        <taxon>Pezizales</taxon>
        <taxon>Pezizaceae</taxon>
        <taxon>Terfezia</taxon>
    </lineage>
</organism>
<dbReference type="InterPro" id="IPR017930">
    <property type="entry name" value="Myb_dom"/>
</dbReference>
<dbReference type="SMART" id="SM00717">
    <property type="entry name" value="SANT"/>
    <property type="match status" value="1"/>
</dbReference>
<dbReference type="PROSITE" id="PS51294">
    <property type="entry name" value="HTH_MYB"/>
    <property type="match status" value="1"/>
</dbReference>
<accession>A0A3N4LX60</accession>
<dbReference type="Proteomes" id="UP000267821">
    <property type="component" value="Unassembled WGS sequence"/>
</dbReference>
<dbReference type="CDD" id="cd00167">
    <property type="entry name" value="SANT"/>
    <property type="match status" value="1"/>
</dbReference>
<evidence type="ECO:0000259" key="3">
    <source>
        <dbReference type="PROSITE" id="PS51294"/>
    </source>
</evidence>
<evidence type="ECO:0000313" key="5">
    <source>
        <dbReference type="Proteomes" id="UP000267821"/>
    </source>
</evidence>
<sequence length="149" mass="17214">PEDNPFLPPAPPISSKKRALLHAPTSPARRQSKWTPQEDALITQLRSMGKKWDDISKTLSGRSPTSCRLRYQNYLERQPEWDEGRKNQLAMLYERLKPEMWVMIAREMKIPWRAAEAMHWQLGEEEIARRAGTVPFSFSSSVSLGPPKK</sequence>
<reference evidence="4 5" key="1">
    <citation type="journal article" date="2018" name="Nat. Ecol. Evol.">
        <title>Pezizomycetes genomes reveal the molecular basis of ectomycorrhizal truffle lifestyle.</title>
        <authorList>
            <person name="Murat C."/>
            <person name="Payen T."/>
            <person name="Noel B."/>
            <person name="Kuo A."/>
            <person name="Morin E."/>
            <person name="Chen J."/>
            <person name="Kohler A."/>
            <person name="Krizsan K."/>
            <person name="Balestrini R."/>
            <person name="Da Silva C."/>
            <person name="Montanini B."/>
            <person name="Hainaut M."/>
            <person name="Levati E."/>
            <person name="Barry K.W."/>
            <person name="Belfiori B."/>
            <person name="Cichocki N."/>
            <person name="Clum A."/>
            <person name="Dockter R.B."/>
            <person name="Fauchery L."/>
            <person name="Guy J."/>
            <person name="Iotti M."/>
            <person name="Le Tacon F."/>
            <person name="Lindquist E.A."/>
            <person name="Lipzen A."/>
            <person name="Malagnac F."/>
            <person name="Mello A."/>
            <person name="Molinier V."/>
            <person name="Miyauchi S."/>
            <person name="Poulain J."/>
            <person name="Riccioni C."/>
            <person name="Rubini A."/>
            <person name="Sitrit Y."/>
            <person name="Splivallo R."/>
            <person name="Traeger S."/>
            <person name="Wang M."/>
            <person name="Zifcakova L."/>
            <person name="Wipf D."/>
            <person name="Zambonelli A."/>
            <person name="Paolocci F."/>
            <person name="Nowrousian M."/>
            <person name="Ottonello S."/>
            <person name="Baldrian P."/>
            <person name="Spatafora J.W."/>
            <person name="Henrissat B."/>
            <person name="Nagy L.G."/>
            <person name="Aury J.M."/>
            <person name="Wincker P."/>
            <person name="Grigoriev I.V."/>
            <person name="Bonfante P."/>
            <person name="Martin F.M."/>
        </authorList>
    </citation>
    <scope>NUCLEOTIDE SEQUENCE [LARGE SCALE GENOMIC DNA]</scope>
    <source>
        <strain evidence="4 5">ATCC MYA-4762</strain>
    </source>
</reference>
<evidence type="ECO:0000256" key="1">
    <source>
        <dbReference type="SAM" id="MobiDB-lite"/>
    </source>
</evidence>
<dbReference type="OrthoDB" id="2350934at2759"/>
<protein>
    <submittedName>
        <fullName evidence="4">Uncharacterized protein</fullName>
    </submittedName>
</protein>
<dbReference type="GO" id="GO:0000981">
    <property type="term" value="F:DNA-binding transcription factor activity, RNA polymerase II-specific"/>
    <property type="evidence" value="ECO:0007669"/>
    <property type="project" value="TreeGrafter"/>
</dbReference>
<dbReference type="Pfam" id="PF00249">
    <property type="entry name" value="Myb_DNA-binding"/>
    <property type="match status" value="1"/>
</dbReference>
<feature type="non-terminal residue" evidence="4">
    <location>
        <position position="1"/>
    </location>
</feature>
<proteinExistence type="predicted"/>
<dbReference type="PROSITE" id="PS50090">
    <property type="entry name" value="MYB_LIKE"/>
    <property type="match status" value="1"/>
</dbReference>
<gene>
    <name evidence="4" type="ORF">L211DRAFT_758014</name>
</gene>
<dbReference type="InterPro" id="IPR050560">
    <property type="entry name" value="MYB_TF"/>
</dbReference>
<dbReference type="STRING" id="1051890.A0A3N4LX60"/>
<feature type="region of interest" description="Disordered" evidence="1">
    <location>
        <begin position="1"/>
        <end position="37"/>
    </location>
</feature>
<dbReference type="PANTHER" id="PTHR45614">
    <property type="entry name" value="MYB PROTEIN-RELATED"/>
    <property type="match status" value="1"/>
</dbReference>
<feature type="compositionally biased region" description="Pro residues" evidence="1">
    <location>
        <begin position="1"/>
        <end position="12"/>
    </location>
</feature>
<dbReference type="GO" id="GO:0000978">
    <property type="term" value="F:RNA polymerase II cis-regulatory region sequence-specific DNA binding"/>
    <property type="evidence" value="ECO:0007669"/>
    <property type="project" value="TreeGrafter"/>
</dbReference>
<dbReference type="InterPro" id="IPR009057">
    <property type="entry name" value="Homeodomain-like_sf"/>
</dbReference>
<feature type="non-terminal residue" evidence="4">
    <location>
        <position position="149"/>
    </location>
</feature>
<name>A0A3N4LX60_9PEZI</name>
<evidence type="ECO:0000259" key="2">
    <source>
        <dbReference type="PROSITE" id="PS50090"/>
    </source>
</evidence>
<feature type="domain" description="Myb-like" evidence="2">
    <location>
        <begin position="26"/>
        <end position="75"/>
    </location>
</feature>
<dbReference type="Gene3D" id="1.10.10.60">
    <property type="entry name" value="Homeodomain-like"/>
    <property type="match status" value="1"/>
</dbReference>
<dbReference type="GO" id="GO:0005634">
    <property type="term" value="C:nucleus"/>
    <property type="evidence" value="ECO:0007669"/>
    <property type="project" value="TreeGrafter"/>
</dbReference>
<dbReference type="PANTHER" id="PTHR45614:SF51">
    <property type="entry name" value="MYB-LIKE DNA-BINDING PROTEIN BAS1"/>
    <property type="match status" value="1"/>
</dbReference>
<evidence type="ECO:0000313" key="4">
    <source>
        <dbReference type="EMBL" id="RPB26288.1"/>
    </source>
</evidence>
<dbReference type="AlphaFoldDB" id="A0A3N4LX60"/>
<keyword evidence="5" id="KW-1185">Reference proteome</keyword>
<dbReference type="InterPro" id="IPR001005">
    <property type="entry name" value="SANT/Myb"/>
</dbReference>
<dbReference type="InParanoid" id="A0A3N4LX60"/>
<dbReference type="EMBL" id="ML121535">
    <property type="protein sequence ID" value="RPB26288.1"/>
    <property type="molecule type" value="Genomic_DNA"/>
</dbReference>
<dbReference type="SUPFAM" id="SSF46689">
    <property type="entry name" value="Homeodomain-like"/>
    <property type="match status" value="1"/>
</dbReference>
<feature type="domain" description="HTH myb-type" evidence="3">
    <location>
        <begin position="26"/>
        <end position="79"/>
    </location>
</feature>